<evidence type="ECO:0000256" key="1">
    <source>
        <dbReference type="SAM" id="Phobius"/>
    </source>
</evidence>
<evidence type="ECO:0000313" key="3">
    <source>
        <dbReference type="Proteomes" id="UP000291613"/>
    </source>
</evidence>
<dbReference type="InterPro" id="IPR007820">
    <property type="entry name" value="AbrB_fam"/>
</dbReference>
<comment type="caution">
    <text evidence="2">The sequence shown here is derived from an EMBL/GenBank/DDBJ whole genome shotgun (WGS) entry which is preliminary data.</text>
</comment>
<dbReference type="Proteomes" id="UP000291613">
    <property type="component" value="Unassembled WGS sequence"/>
</dbReference>
<feature type="transmembrane region" description="Helical" evidence="1">
    <location>
        <begin position="158"/>
        <end position="176"/>
    </location>
</feature>
<sequence>MSRDPERLPALARRPALVSWATLAALAVPLIVLLELMGFPAAVLVGSMIASITVAVSGGKARAHRGAFLVAQGVVGCLIGHGVPASALGGIVANWPLLIGPIVAVTLASSLLGWAIARSGVLPGTTAVWGSSPGAAAAMTLMSQSYGADFRLVAFMQYARVVMVVATASIVSRVWIGPTDATARHVFFPNFDWRGLLVTVAVVGFGVPLARALKIPAGPLLVPMAVTIALQDAMGVTLALPPWLLVVAFSVMGVSIGTRFTREILAHAARALPQILLSIFALIAICAFFAWTLVAFGGIDPLTAYLATSPGGADSVAIIAATANVDASFVMALQTGRLIFTLLAGPGIAQFIAARVEAERARKVAAP</sequence>
<dbReference type="RefSeq" id="WP_131002601.1">
    <property type="nucleotide sequence ID" value="NZ_JBHSZR010000003.1"/>
</dbReference>
<dbReference type="AlphaFoldDB" id="A0A4Q9GHG5"/>
<dbReference type="EMBL" id="SIUB01000003">
    <property type="protein sequence ID" value="TBN53619.1"/>
    <property type="molecule type" value="Genomic_DNA"/>
</dbReference>
<keyword evidence="3" id="KW-1185">Reference proteome</keyword>
<dbReference type="OrthoDB" id="9809910at2"/>
<dbReference type="GO" id="GO:0010468">
    <property type="term" value="P:regulation of gene expression"/>
    <property type="evidence" value="ECO:0007669"/>
    <property type="project" value="InterPro"/>
</dbReference>
<feature type="transmembrane region" description="Helical" evidence="1">
    <location>
        <begin position="128"/>
        <end position="146"/>
    </location>
</feature>
<feature type="transmembrane region" description="Helical" evidence="1">
    <location>
        <begin position="68"/>
        <end position="92"/>
    </location>
</feature>
<evidence type="ECO:0000313" key="2">
    <source>
        <dbReference type="EMBL" id="TBN53619.1"/>
    </source>
</evidence>
<dbReference type="NCBIfam" id="TIGR03082">
    <property type="entry name" value="Gneg_AbrB_dup"/>
    <property type="match status" value="2"/>
</dbReference>
<dbReference type="InterPro" id="IPR017516">
    <property type="entry name" value="AbrB_dup"/>
</dbReference>
<proteinExistence type="predicted"/>
<feature type="transmembrane region" description="Helical" evidence="1">
    <location>
        <begin position="12"/>
        <end position="32"/>
    </location>
</feature>
<name>A0A4Q9GHG5_9HYPH</name>
<feature type="transmembrane region" description="Helical" evidence="1">
    <location>
        <begin position="275"/>
        <end position="299"/>
    </location>
</feature>
<feature type="transmembrane region" description="Helical" evidence="1">
    <location>
        <begin position="38"/>
        <end position="56"/>
    </location>
</feature>
<gene>
    <name evidence="2" type="ORF">EYR15_07365</name>
</gene>
<feature type="transmembrane region" description="Helical" evidence="1">
    <location>
        <begin position="338"/>
        <end position="356"/>
    </location>
</feature>
<keyword evidence="1" id="KW-1133">Transmembrane helix</keyword>
<feature type="transmembrane region" description="Helical" evidence="1">
    <location>
        <begin position="98"/>
        <end position="116"/>
    </location>
</feature>
<keyword evidence="1" id="KW-0812">Transmembrane</keyword>
<dbReference type="PIRSF" id="PIRSF038991">
    <property type="entry name" value="Protein_AbrB"/>
    <property type="match status" value="1"/>
</dbReference>
<organism evidence="2 3">
    <name type="scientific">Hansschlegelia quercus</name>
    <dbReference type="NCBI Taxonomy" id="2528245"/>
    <lineage>
        <taxon>Bacteria</taxon>
        <taxon>Pseudomonadati</taxon>
        <taxon>Pseudomonadota</taxon>
        <taxon>Alphaproteobacteria</taxon>
        <taxon>Hyphomicrobiales</taxon>
        <taxon>Methylopilaceae</taxon>
        <taxon>Hansschlegelia</taxon>
    </lineage>
</organism>
<feature type="transmembrane region" description="Helical" evidence="1">
    <location>
        <begin position="196"/>
        <end position="213"/>
    </location>
</feature>
<protein>
    <submittedName>
        <fullName evidence="2">AbrB family transcriptional regulator</fullName>
    </submittedName>
</protein>
<dbReference type="GO" id="GO:0016020">
    <property type="term" value="C:membrane"/>
    <property type="evidence" value="ECO:0007669"/>
    <property type="project" value="InterPro"/>
</dbReference>
<accession>A0A4Q9GHG5</accession>
<dbReference type="PANTHER" id="PTHR38457:SF1">
    <property type="entry name" value="REGULATOR ABRB-RELATED"/>
    <property type="match status" value="1"/>
</dbReference>
<dbReference type="Pfam" id="PF05145">
    <property type="entry name" value="AbrB"/>
    <property type="match status" value="1"/>
</dbReference>
<dbReference type="PANTHER" id="PTHR38457">
    <property type="entry name" value="REGULATOR ABRB-RELATED"/>
    <property type="match status" value="1"/>
</dbReference>
<feature type="transmembrane region" description="Helical" evidence="1">
    <location>
        <begin position="233"/>
        <end position="254"/>
    </location>
</feature>
<reference evidence="2 3" key="1">
    <citation type="submission" date="2019-02" db="EMBL/GenBank/DDBJ databases">
        <title>Hansschlegelia quercus sp. nov., a novel methylotrophic bacterium from buds of oak (Quercus robur L.).</title>
        <authorList>
            <person name="Agafonova N.V."/>
            <person name="Kaparullina E.N."/>
            <person name="Grouzdev D.S."/>
            <person name="Doronina N.V."/>
        </authorList>
    </citation>
    <scope>NUCLEOTIDE SEQUENCE [LARGE SCALE GENOMIC DNA]</scope>
    <source>
        <strain evidence="2 3">Dub</strain>
    </source>
</reference>
<keyword evidence="1" id="KW-0472">Membrane</keyword>